<dbReference type="SUPFAM" id="SSF52540">
    <property type="entry name" value="P-loop containing nucleoside triphosphate hydrolases"/>
    <property type="match status" value="1"/>
</dbReference>
<reference evidence="6" key="1">
    <citation type="journal article" date="2019" name="Int. J. Syst. Evol. Microbiol.">
        <title>The Global Catalogue of Microorganisms (GCM) 10K type strain sequencing project: providing services to taxonomists for standard genome sequencing and annotation.</title>
        <authorList>
            <consortium name="The Broad Institute Genomics Platform"/>
            <consortium name="The Broad Institute Genome Sequencing Center for Infectious Disease"/>
            <person name="Wu L."/>
            <person name="Ma J."/>
        </authorList>
    </citation>
    <scope>NUCLEOTIDE SEQUENCE [LARGE SCALE GENOMIC DNA]</scope>
    <source>
        <strain evidence="6">CGMCC 1.18578</strain>
    </source>
</reference>
<dbReference type="Pfam" id="PF03459">
    <property type="entry name" value="TOBE"/>
    <property type="match status" value="1"/>
</dbReference>
<dbReference type="PROSITE" id="PS50893">
    <property type="entry name" value="ABC_TRANSPORTER_2"/>
    <property type="match status" value="1"/>
</dbReference>
<dbReference type="InterPro" id="IPR005116">
    <property type="entry name" value="Transp-assoc_OB_typ1"/>
</dbReference>
<dbReference type="SUPFAM" id="SSF50331">
    <property type="entry name" value="MOP-like"/>
    <property type="match status" value="1"/>
</dbReference>
<dbReference type="InterPro" id="IPR003593">
    <property type="entry name" value="AAA+_ATPase"/>
</dbReference>
<organism evidence="5 6">
    <name type="scientific">Cohnella yongneupensis</name>
    <dbReference type="NCBI Taxonomy" id="425006"/>
    <lineage>
        <taxon>Bacteria</taxon>
        <taxon>Bacillati</taxon>
        <taxon>Bacillota</taxon>
        <taxon>Bacilli</taxon>
        <taxon>Bacillales</taxon>
        <taxon>Paenibacillaceae</taxon>
        <taxon>Cohnella</taxon>
    </lineage>
</organism>
<evidence type="ECO:0000313" key="6">
    <source>
        <dbReference type="Proteomes" id="UP001596108"/>
    </source>
</evidence>
<evidence type="ECO:0000313" key="5">
    <source>
        <dbReference type="EMBL" id="MFC5530755.1"/>
    </source>
</evidence>
<keyword evidence="6" id="KW-1185">Reference proteome</keyword>
<evidence type="ECO:0000259" key="4">
    <source>
        <dbReference type="PROSITE" id="PS50893"/>
    </source>
</evidence>
<evidence type="ECO:0000256" key="1">
    <source>
        <dbReference type="ARBA" id="ARBA00022448"/>
    </source>
</evidence>
<sequence length="374" mass="41957">MAGVRLEHVYKKYAGTDKASVTDFTLDIQDKEFLVLVGPSGCGKSTTLRMIAGLEEISEGKLYIGDRVVNDVAPKDRDIAMVFQSYALYPHMNVYQNMAFGLKLRKFRKDEIDRRVREAARTLEIEHLLDRKPKALSGGQRQRVALGRAIVREPQVFLMDEPLSNLDAKLRTQMRANISKLMKRLETTCIYVTHDQTEAMTMGDRIVVMKDGFIQQAATPEELYNHPLNLFVAGFIGAPAMNFITGQLVEDGGSVRFRATGFNVVVTEGKAKALRAKGYIGKEIILGIRPEDLHEEPVFIEASPNSIVNATIEVSENLGHEMFLYLNGLGKDNVIARVDGRSGLREGQNVKLAIDMNKIHVFDKDTEENIFEHE</sequence>
<dbReference type="PANTHER" id="PTHR43875">
    <property type="entry name" value="MALTODEXTRIN IMPORT ATP-BINDING PROTEIN MSMX"/>
    <property type="match status" value="1"/>
</dbReference>
<dbReference type="InterPro" id="IPR017871">
    <property type="entry name" value="ABC_transporter-like_CS"/>
</dbReference>
<dbReference type="InterPro" id="IPR040582">
    <property type="entry name" value="OB_MalK-like"/>
</dbReference>
<dbReference type="PROSITE" id="PS00211">
    <property type="entry name" value="ABC_TRANSPORTER_1"/>
    <property type="match status" value="1"/>
</dbReference>
<evidence type="ECO:0000256" key="2">
    <source>
        <dbReference type="ARBA" id="ARBA00022741"/>
    </source>
</evidence>
<dbReference type="InterPro" id="IPR047641">
    <property type="entry name" value="ABC_transpr_MalK/UgpC-like"/>
</dbReference>
<dbReference type="InterPro" id="IPR015855">
    <property type="entry name" value="ABC_transpr_MalK-like"/>
</dbReference>
<feature type="domain" description="ABC transporter" evidence="4">
    <location>
        <begin position="4"/>
        <end position="236"/>
    </location>
</feature>
<gene>
    <name evidence="5" type="ORF">ACFPQ4_15070</name>
</gene>
<dbReference type="Pfam" id="PF00005">
    <property type="entry name" value="ABC_tran"/>
    <property type="match status" value="1"/>
</dbReference>
<dbReference type="PANTHER" id="PTHR43875:SF1">
    <property type="entry name" value="OSMOPROTECTIVE COMPOUNDS UPTAKE ATP-BINDING PROTEIN GGTA"/>
    <property type="match status" value="1"/>
</dbReference>
<dbReference type="SMART" id="SM00382">
    <property type="entry name" value="AAA"/>
    <property type="match status" value="1"/>
</dbReference>
<dbReference type="GO" id="GO:0005524">
    <property type="term" value="F:ATP binding"/>
    <property type="evidence" value="ECO:0007669"/>
    <property type="project" value="UniProtKB-KW"/>
</dbReference>
<dbReference type="InterPro" id="IPR027417">
    <property type="entry name" value="P-loop_NTPase"/>
</dbReference>
<dbReference type="CDD" id="cd03301">
    <property type="entry name" value="ABC_MalK_N"/>
    <property type="match status" value="1"/>
</dbReference>
<protein>
    <submittedName>
        <fullName evidence="5">ABC transporter ATP-binding protein</fullName>
    </submittedName>
</protein>
<dbReference type="InterPro" id="IPR003439">
    <property type="entry name" value="ABC_transporter-like_ATP-bd"/>
</dbReference>
<dbReference type="Gene3D" id="2.40.50.140">
    <property type="entry name" value="Nucleic acid-binding proteins"/>
    <property type="match status" value="1"/>
</dbReference>
<keyword evidence="2" id="KW-0547">Nucleotide-binding</keyword>
<dbReference type="Proteomes" id="UP001596108">
    <property type="component" value="Unassembled WGS sequence"/>
</dbReference>
<accession>A0ABW0R344</accession>
<dbReference type="Pfam" id="PF17912">
    <property type="entry name" value="OB_MalK"/>
    <property type="match status" value="1"/>
</dbReference>
<dbReference type="InterPro" id="IPR012340">
    <property type="entry name" value="NA-bd_OB-fold"/>
</dbReference>
<comment type="caution">
    <text evidence="5">The sequence shown here is derived from an EMBL/GenBank/DDBJ whole genome shotgun (WGS) entry which is preliminary data.</text>
</comment>
<dbReference type="Gene3D" id="3.40.50.300">
    <property type="entry name" value="P-loop containing nucleotide triphosphate hydrolases"/>
    <property type="match status" value="1"/>
</dbReference>
<dbReference type="RefSeq" id="WP_378112694.1">
    <property type="nucleotide sequence ID" value="NZ_JBHSNC010000045.1"/>
</dbReference>
<keyword evidence="1" id="KW-0813">Transport</keyword>
<dbReference type="NCBIfam" id="NF008653">
    <property type="entry name" value="PRK11650.1"/>
    <property type="match status" value="1"/>
</dbReference>
<dbReference type="InterPro" id="IPR008995">
    <property type="entry name" value="Mo/tungstate-bd_C_term_dom"/>
</dbReference>
<evidence type="ECO:0000256" key="3">
    <source>
        <dbReference type="ARBA" id="ARBA00022840"/>
    </source>
</evidence>
<proteinExistence type="predicted"/>
<keyword evidence="3 5" id="KW-0067">ATP-binding</keyword>
<dbReference type="Gene3D" id="2.40.50.100">
    <property type="match status" value="1"/>
</dbReference>
<name>A0ABW0R344_9BACL</name>
<dbReference type="EMBL" id="JBHSNC010000045">
    <property type="protein sequence ID" value="MFC5530755.1"/>
    <property type="molecule type" value="Genomic_DNA"/>
</dbReference>